<keyword evidence="3" id="KW-1185">Reference proteome</keyword>
<protein>
    <submittedName>
        <fullName evidence="2">Uncharacterized protein</fullName>
    </submittedName>
</protein>
<dbReference type="EMBL" id="RBVX01000113">
    <property type="protein sequence ID" value="RSL28951.1"/>
    <property type="molecule type" value="Genomic_DNA"/>
</dbReference>
<accession>A0A3R9PX61</accession>
<comment type="caution">
    <text evidence="2">The sequence shown here is derived from an EMBL/GenBank/DDBJ whole genome shotgun (WGS) entry which is preliminary data.</text>
</comment>
<evidence type="ECO:0000256" key="1">
    <source>
        <dbReference type="SAM" id="MobiDB-lite"/>
    </source>
</evidence>
<dbReference type="OrthoDB" id="2589702at2"/>
<feature type="region of interest" description="Disordered" evidence="1">
    <location>
        <begin position="225"/>
        <end position="250"/>
    </location>
</feature>
<feature type="compositionally biased region" description="Basic and acidic residues" evidence="1">
    <location>
        <begin position="234"/>
        <end position="250"/>
    </location>
</feature>
<gene>
    <name evidence="2" type="ORF">D7Z54_33790</name>
</gene>
<dbReference type="AlphaFoldDB" id="A0A3R9PX61"/>
<sequence length="250" mass="27967">MSENNGGNGLLEMMTEEIAELNRRLRRVEAAQGYTEMGEMATGGLVPDRPKEYERAVLAAAERVPMDTPCEWVPDKSPQQRRDEAVERAKADIDEILSNNYRFDDTPKINTANKSVYFGYPGPLDKCEFIVNREKRTVVALIKTVIEGDIVHRGIAKCAPTDCFNVHIGRAIALRRALGLDVPAEYVKAPQPTEVRVGDVVRFRERSGSIRTGTVEIGWNEEPERGKLHASSRVAERSVIIDDSRESEAK</sequence>
<dbReference type="Proteomes" id="UP000275076">
    <property type="component" value="Unassembled WGS sequence"/>
</dbReference>
<evidence type="ECO:0000313" key="2">
    <source>
        <dbReference type="EMBL" id="RSL28951.1"/>
    </source>
</evidence>
<proteinExistence type="predicted"/>
<organism evidence="2 3">
    <name type="scientific">Salibacterium salarium</name>
    <dbReference type="NCBI Taxonomy" id="284579"/>
    <lineage>
        <taxon>Bacteria</taxon>
        <taxon>Bacillati</taxon>
        <taxon>Bacillota</taxon>
        <taxon>Bacilli</taxon>
        <taxon>Bacillales</taxon>
        <taxon>Bacillaceae</taxon>
    </lineage>
</organism>
<evidence type="ECO:0000313" key="3">
    <source>
        <dbReference type="Proteomes" id="UP000275076"/>
    </source>
</evidence>
<dbReference type="RefSeq" id="WP_125563426.1">
    <property type="nucleotide sequence ID" value="NZ_RBVX01000113.1"/>
</dbReference>
<reference evidence="2 3" key="1">
    <citation type="submission" date="2018-10" db="EMBL/GenBank/DDBJ databases">
        <title>Draft genome sequence of Bacillus salarius IM0101, isolated from a hypersaline soil in Inner Mongolia, China.</title>
        <authorList>
            <person name="Yamprayoonswat W."/>
            <person name="Boonvisut S."/>
            <person name="Jumpathong W."/>
            <person name="Sittihan S."/>
            <person name="Ruangsuj P."/>
            <person name="Wanthongcharoen S."/>
            <person name="Thongpramul N."/>
            <person name="Pimmason S."/>
            <person name="Yu B."/>
            <person name="Yasawong M."/>
        </authorList>
    </citation>
    <scope>NUCLEOTIDE SEQUENCE [LARGE SCALE GENOMIC DNA]</scope>
    <source>
        <strain evidence="2 3">IM0101</strain>
    </source>
</reference>
<name>A0A3R9PX61_9BACI</name>